<keyword evidence="2" id="KW-0808">Transferase</keyword>
<dbReference type="SMART" id="SM00220">
    <property type="entry name" value="S_TKc"/>
    <property type="match status" value="1"/>
</dbReference>
<dbReference type="InterPro" id="IPR000719">
    <property type="entry name" value="Prot_kinase_dom"/>
</dbReference>
<dbReference type="InterPro" id="IPR051681">
    <property type="entry name" value="Ser/Thr_Kinases-Pseudokinases"/>
</dbReference>
<dbReference type="SUPFAM" id="SSF56112">
    <property type="entry name" value="Protein kinase-like (PK-like)"/>
    <property type="match status" value="1"/>
</dbReference>
<keyword evidence="3" id="KW-1185">Reference proteome</keyword>
<dbReference type="InterPro" id="IPR001245">
    <property type="entry name" value="Ser-Thr/Tyr_kinase_cat_dom"/>
</dbReference>
<proteinExistence type="predicted"/>
<gene>
    <name evidence="2" type="ORF">SCHPADRAFT_975913</name>
</gene>
<dbReference type="PANTHER" id="PTHR44329">
    <property type="entry name" value="SERINE/THREONINE-PROTEIN KINASE TNNI3K-RELATED"/>
    <property type="match status" value="1"/>
</dbReference>
<dbReference type="GO" id="GO:0005524">
    <property type="term" value="F:ATP binding"/>
    <property type="evidence" value="ECO:0007669"/>
    <property type="project" value="InterPro"/>
</dbReference>
<dbReference type="PROSITE" id="PS50011">
    <property type="entry name" value="PROTEIN_KINASE_DOM"/>
    <property type="match status" value="1"/>
</dbReference>
<dbReference type="STRING" id="27342.A0A0H2RHS0"/>
<reference evidence="2 3" key="1">
    <citation type="submission" date="2015-04" db="EMBL/GenBank/DDBJ databases">
        <title>Complete genome sequence of Schizopora paradoxa KUC8140, a cosmopolitan wood degrader in East Asia.</title>
        <authorList>
            <consortium name="DOE Joint Genome Institute"/>
            <person name="Min B."/>
            <person name="Park H."/>
            <person name="Jang Y."/>
            <person name="Kim J.-J."/>
            <person name="Kim K.H."/>
            <person name="Pangilinan J."/>
            <person name="Lipzen A."/>
            <person name="Riley R."/>
            <person name="Grigoriev I.V."/>
            <person name="Spatafora J.W."/>
            <person name="Choi I.-G."/>
        </authorList>
    </citation>
    <scope>NUCLEOTIDE SEQUENCE [LARGE SCALE GENOMIC DNA]</scope>
    <source>
        <strain evidence="2 3">KUC8140</strain>
    </source>
</reference>
<dbReference type="Proteomes" id="UP000053477">
    <property type="component" value="Unassembled WGS sequence"/>
</dbReference>
<feature type="domain" description="Protein kinase" evidence="1">
    <location>
        <begin position="278"/>
        <end position="516"/>
    </location>
</feature>
<evidence type="ECO:0000313" key="2">
    <source>
        <dbReference type="EMBL" id="KLO11142.1"/>
    </source>
</evidence>
<evidence type="ECO:0000259" key="1">
    <source>
        <dbReference type="PROSITE" id="PS50011"/>
    </source>
</evidence>
<dbReference type="InterPro" id="IPR008271">
    <property type="entry name" value="Ser/Thr_kinase_AS"/>
</dbReference>
<accession>A0A0H2RHS0</accession>
<dbReference type="Pfam" id="PF07714">
    <property type="entry name" value="PK_Tyr_Ser-Thr"/>
    <property type="match status" value="1"/>
</dbReference>
<dbReference type="InParanoid" id="A0A0H2RHS0"/>
<name>A0A0H2RHS0_9AGAM</name>
<dbReference type="OrthoDB" id="4062651at2759"/>
<dbReference type="PROSITE" id="PS00108">
    <property type="entry name" value="PROTEIN_KINASE_ST"/>
    <property type="match status" value="1"/>
</dbReference>
<dbReference type="AlphaFoldDB" id="A0A0H2RHS0"/>
<dbReference type="PANTHER" id="PTHR44329:SF214">
    <property type="entry name" value="PROTEIN KINASE DOMAIN-CONTAINING PROTEIN"/>
    <property type="match status" value="1"/>
</dbReference>
<evidence type="ECO:0000313" key="3">
    <source>
        <dbReference type="Proteomes" id="UP000053477"/>
    </source>
</evidence>
<dbReference type="InterPro" id="IPR011009">
    <property type="entry name" value="Kinase-like_dom_sf"/>
</dbReference>
<organism evidence="2 3">
    <name type="scientific">Schizopora paradoxa</name>
    <dbReference type="NCBI Taxonomy" id="27342"/>
    <lineage>
        <taxon>Eukaryota</taxon>
        <taxon>Fungi</taxon>
        <taxon>Dikarya</taxon>
        <taxon>Basidiomycota</taxon>
        <taxon>Agaricomycotina</taxon>
        <taxon>Agaricomycetes</taxon>
        <taxon>Hymenochaetales</taxon>
        <taxon>Schizoporaceae</taxon>
        <taxon>Schizopora</taxon>
    </lineage>
</organism>
<sequence>MSAKECISDMLIDLRNRLPLPGRYCEEVYASIEFCMNHFCTLASPFFNENQRDKWMAKDEFDLLEPDFGRWTTMLMLFFEVSGRFLFQKERLRWEMKRPMKDMLKKCLQIDLHKSSVTELLHSSLEPFDELCYELEELVERNAFMCNGDTILNLKGGRFHGGCASSISSISALRSLAHIADFYYLFHLLRTIYQSEKYLSDLLKSDIHHLQHVVDLFRINVLPVHWGQKNSHPGFLKQNYEWMEVYSRFKILRDNLTFLLARKRGVIPSSFLFRGFTPLGDQPAGHGGFADVWKASPGYLGGQAIALKVLKPFGTDGIRNLDLLKALCKETILWKMTDHPNVLKCMGLCVLNDNRLQSNVALASPWMKNGNLMTYVEAHKDIDRATLLTQVASGLIYLHYINIVHGDLKCANILVSDYGIAQLADFGLSTVGDVGAAIVDGSLSNSAGNPRWLAPELMFPEMFHGSGKSTRESDVYAFAMTALELFTGKVPFFGLAYSCSAVRGRNQSIKTQSARR</sequence>
<dbReference type="EMBL" id="KQ086008">
    <property type="protein sequence ID" value="KLO11142.1"/>
    <property type="molecule type" value="Genomic_DNA"/>
</dbReference>
<dbReference type="GO" id="GO:0004674">
    <property type="term" value="F:protein serine/threonine kinase activity"/>
    <property type="evidence" value="ECO:0007669"/>
    <property type="project" value="TreeGrafter"/>
</dbReference>
<keyword evidence="2" id="KW-0418">Kinase</keyword>
<dbReference type="Gene3D" id="1.10.510.10">
    <property type="entry name" value="Transferase(Phosphotransferase) domain 1"/>
    <property type="match status" value="1"/>
</dbReference>
<protein>
    <submittedName>
        <fullName evidence="2">Kinase-like protein</fullName>
    </submittedName>
</protein>